<dbReference type="EMBL" id="JABSTQ010009136">
    <property type="protein sequence ID" value="KAG0432586.1"/>
    <property type="molecule type" value="Genomic_DNA"/>
</dbReference>
<reference evidence="1 2" key="1">
    <citation type="journal article" date="2020" name="Cell">
        <title>Large-Scale Comparative Analyses of Tick Genomes Elucidate Their Genetic Diversity and Vector Capacities.</title>
        <authorList>
            <consortium name="Tick Genome and Microbiome Consortium (TIGMIC)"/>
            <person name="Jia N."/>
            <person name="Wang J."/>
            <person name="Shi W."/>
            <person name="Du L."/>
            <person name="Sun Y."/>
            <person name="Zhan W."/>
            <person name="Jiang J.F."/>
            <person name="Wang Q."/>
            <person name="Zhang B."/>
            <person name="Ji P."/>
            <person name="Bell-Sakyi L."/>
            <person name="Cui X.M."/>
            <person name="Yuan T.T."/>
            <person name="Jiang B.G."/>
            <person name="Yang W.F."/>
            <person name="Lam T.T."/>
            <person name="Chang Q.C."/>
            <person name="Ding S.J."/>
            <person name="Wang X.J."/>
            <person name="Zhu J.G."/>
            <person name="Ruan X.D."/>
            <person name="Zhao L."/>
            <person name="Wei J.T."/>
            <person name="Ye R.Z."/>
            <person name="Que T.C."/>
            <person name="Du C.H."/>
            <person name="Zhou Y.H."/>
            <person name="Cheng J.X."/>
            <person name="Dai P.F."/>
            <person name="Guo W.B."/>
            <person name="Han X.H."/>
            <person name="Huang E.J."/>
            <person name="Li L.F."/>
            <person name="Wei W."/>
            <person name="Gao Y.C."/>
            <person name="Liu J.Z."/>
            <person name="Shao H.Z."/>
            <person name="Wang X."/>
            <person name="Wang C.C."/>
            <person name="Yang T.C."/>
            <person name="Huo Q.B."/>
            <person name="Li W."/>
            <person name="Chen H.Y."/>
            <person name="Chen S.E."/>
            <person name="Zhou L.G."/>
            <person name="Ni X.B."/>
            <person name="Tian J.H."/>
            <person name="Sheng Y."/>
            <person name="Liu T."/>
            <person name="Pan Y.S."/>
            <person name="Xia L.Y."/>
            <person name="Li J."/>
            <person name="Zhao F."/>
            <person name="Cao W.C."/>
        </authorList>
    </citation>
    <scope>NUCLEOTIDE SEQUENCE [LARGE SCALE GENOMIC DNA]</scope>
    <source>
        <strain evidence="1">Iper-2018</strain>
    </source>
</reference>
<protein>
    <submittedName>
        <fullName evidence="1">Uncharacterized protein</fullName>
    </submittedName>
</protein>
<proteinExistence type="predicted"/>
<name>A0AC60QEU2_IXOPE</name>
<evidence type="ECO:0000313" key="2">
    <source>
        <dbReference type="Proteomes" id="UP000805193"/>
    </source>
</evidence>
<evidence type="ECO:0000313" key="1">
    <source>
        <dbReference type="EMBL" id="KAG0432586.1"/>
    </source>
</evidence>
<keyword evidence="2" id="KW-1185">Reference proteome</keyword>
<sequence>MAERLLDEPDPIGDLHRVFLELLSRLRLLTTRLCGYLTCSRRSESKPNATFCSRREVPSISLESPILDSCPRLQSVIRGKVSSYHVSGVLLEQRHPQLLVRRAADSGLLQCNARRGATSLGNAGEDVLRPRHQPVCANDAAAVATARHGRSRDVVVRTRKKTSASEAVALHEPREDRLAAEEVFQGGKVGSGRSVESGLKCDGDEDRTGDRPFG</sequence>
<gene>
    <name evidence="1" type="ORF">HPB47_020710</name>
</gene>
<dbReference type="Proteomes" id="UP000805193">
    <property type="component" value="Unassembled WGS sequence"/>
</dbReference>
<organism evidence="1 2">
    <name type="scientific">Ixodes persulcatus</name>
    <name type="common">Taiga tick</name>
    <dbReference type="NCBI Taxonomy" id="34615"/>
    <lineage>
        <taxon>Eukaryota</taxon>
        <taxon>Metazoa</taxon>
        <taxon>Ecdysozoa</taxon>
        <taxon>Arthropoda</taxon>
        <taxon>Chelicerata</taxon>
        <taxon>Arachnida</taxon>
        <taxon>Acari</taxon>
        <taxon>Parasitiformes</taxon>
        <taxon>Ixodida</taxon>
        <taxon>Ixodoidea</taxon>
        <taxon>Ixodidae</taxon>
        <taxon>Ixodinae</taxon>
        <taxon>Ixodes</taxon>
    </lineage>
</organism>
<accession>A0AC60QEU2</accession>
<comment type="caution">
    <text evidence="1">The sequence shown here is derived from an EMBL/GenBank/DDBJ whole genome shotgun (WGS) entry which is preliminary data.</text>
</comment>